<dbReference type="STRING" id="1802067.A2966_01990"/>
<accession>A0A1F7J968</accession>
<protein>
    <submittedName>
        <fullName evidence="1">Uncharacterized protein</fullName>
    </submittedName>
</protein>
<comment type="caution">
    <text evidence="1">The sequence shown here is derived from an EMBL/GenBank/DDBJ whole genome shotgun (WGS) entry which is preliminary data.</text>
</comment>
<proteinExistence type="predicted"/>
<evidence type="ECO:0000313" key="2">
    <source>
        <dbReference type="Proteomes" id="UP000176480"/>
    </source>
</evidence>
<reference evidence="1 2" key="1">
    <citation type="journal article" date="2016" name="Nat. Commun.">
        <title>Thousands of microbial genomes shed light on interconnected biogeochemical processes in an aquifer system.</title>
        <authorList>
            <person name="Anantharaman K."/>
            <person name="Brown C.T."/>
            <person name="Hug L.A."/>
            <person name="Sharon I."/>
            <person name="Castelle C.J."/>
            <person name="Probst A.J."/>
            <person name="Thomas B.C."/>
            <person name="Singh A."/>
            <person name="Wilkins M.J."/>
            <person name="Karaoz U."/>
            <person name="Brodie E.L."/>
            <person name="Williams K.H."/>
            <person name="Hubbard S.S."/>
            <person name="Banfield J.F."/>
        </authorList>
    </citation>
    <scope>NUCLEOTIDE SEQUENCE [LARGE SCALE GENOMIC DNA]</scope>
</reference>
<dbReference type="Proteomes" id="UP000176480">
    <property type="component" value="Unassembled WGS sequence"/>
</dbReference>
<name>A0A1F7J968_9BACT</name>
<dbReference type="EMBL" id="MGAR01000013">
    <property type="protein sequence ID" value="OGK52150.1"/>
    <property type="molecule type" value="Genomic_DNA"/>
</dbReference>
<evidence type="ECO:0000313" key="1">
    <source>
        <dbReference type="EMBL" id="OGK52150.1"/>
    </source>
</evidence>
<sequence length="125" mass="15323">MLSQIIIQYFCYTFFYQLKFRLEYFAQSHTVRTGYFPFSAFFYFFRHAVLSGFYPQYLEYIFKHRLDTAFFAHRYPLMRITLGDCSKRVSSPHINIKIKFWSWLLRNHQSSVRFMAKREGVIVHE</sequence>
<gene>
    <name evidence="1" type="ORF">A2966_01990</name>
</gene>
<dbReference type="AlphaFoldDB" id="A0A1F7J968"/>
<organism evidence="1 2">
    <name type="scientific">Candidatus Roizmanbacteria bacterium RIFCSPLOWO2_01_FULL_41_22</name>
    <dbReference type="NCBI Taxonomy" id="1802067"/>
    <lineage>
        <taxon>Bacteria</taxon>
        <taxon>Candidatus Roizmaniibacteriota</taxon>
    </lineage>
</organism>